<dbReference type="SUPFAM" id="SSF51055">
    <property type="entry name" value="Carbohydrate binding domain"/>
    <property type="match status" value="2"/>
</dbReference>
<organism evidence="4 5">
    <name type="scientific">Paenarthrobacter aurescens (strain TC1)</name>
    <dbReference type="NCBI Taxonomy" id="290340"/>
    <lineage>
        <taxon>Bacteria</taxon>
        <taxon>Bacillati</taxon>
        <taxon>Actinomycetota</taxon>
        <taxon>Actinomycetes</taxon>
        <taxon>Micrococcales</taxon>
        <taxon>Micrococcaceae</taxon>
        <taxon>Paenarthrobacter</taxon>
    </lineage>
</organism>
<feature type="domain" description="Chitin-binding type-3" evidence="3">
    <location>
        <begin position="458"/>
        <end position="506"/>
    </location>
</feature>
<dbReference type="CAZy" id="GH18">
    <property type="family name" value="Glycoside Hydrolase Family 18"/>
</dbReference>
<keyword evidence="2" id="KW-0812">Transmembrane</keyword>
<evidence type="ECO:0000259" key="3">
    <source>
        <dbReference type="SMART" id="SM00495"/>
    </source>
</evidence>
<dbReference type="GO" id="GO:0005975">
    <property type="term" value="P:carbohydrate metabolic process"/>
    <property type="evidence" value="ECO:0007669"/>
    <property type="project" value="InterPro"/>
</dbReference>
<dbReference type="Pfam" id="PF02839">
    <property type="entry name" value="CBM_5_12"/>
    <property type="match status" value="1"/>
</dbReference>
<evidence type="ECO:0000313" key="4">
    <source>
        <dbReference type="EMBL" id="ABM07757.1"/>
    </source>
</evidence>
<keyword evidence="2" id="KW-0472">Membrane</keyword>
<dbReference type="CAZy" id="CBM5">
    <property type="family name" value="Carbohydrate-Binding Module Family 5"/>
</dbReference>
<dbReference type="GO" id="GO:0005576">
    <property type="term" value="C:extracellular region"/>
    <property type="evidence" value="ECO:0007669"/>
    <property type="project" value="InterPro"/>
</dbReference>
<feature type="transmembrane region" description="Helical" evidence="2">
    <location>
        <begin position="12"/>
        <end position="33"/>
    </location>
</feature>
<dbReference type="eggNOG" id="COG3979">
    <property type="taxonomic scope" value="Bacteria"/>
</dbReference>
<keyword evidence="2" id="KW-1133">Transmembrane helix</keyword>
<dbReference type="InterPro" id="IPR052750">
    <property type="entry name" value="GH18_Chitinase"/>
</dbReference>
<gene>
    <name evidence="4" type="ordered locus">AAur_3218</name>
</gene>
<dbReference type="EMBL" id="CP000474">
    <property type="protein sequence ID" value="ABM07757.1"/>
    <property type="molecule type" value="Genomic_DNA"/>
</dbReference>
<dbReference type="InterPro" id="IPR036573">
    <property type="entry name" value="CBM_sf_5/12"/>
</dbReference>
<dbReference type="RefSeq" id="WP_011775843.1">
    <property type="nucleotide sequence ID" value="NC_008711.1"/>
</dbReference>
<protein>
    <submittedName>
        <fullName evidence="4">Glycosyl hydrolase family protein</fullName>
    </submittedName>
</protein>
<dbReference type="SMART" id="SM00495">
    <property type="entry name" value="ChtBD3"/>
    <property type="match status" value="2"/>
</dbReference>
<dbReference type="CDD" id="cd12215">
    <property type="entry name" value="ChiC_BD"/>
    <property type="match status" value="2"/>
</dbReference>
<dbReference type="OrthoDB" id="99456at2"/>
<dbReference type="Gene3D" id="2.10.10.20">
    <property type="entry name" value="Carbohydrate-binding module superfamily 5/12"/>
    <property type="match status" value="2"/>
</dbReference>
<feature type="domain" description="Chitin-binding type-3" evidence="3">
    <location>
        <begin position="390"/>
        <end position="438"/>
    </location>
</feature>
<dbReference type="AlphaFoldDB" id="A1R9K3"/>
<dbReference type="GO" id="GO:0030246">
    <property type="term" value="F:carbohydrate binding"/>
    <property type="evidence" value="ECO:0007669"/>
    <property type="project" value="InterPro"/>
</dbReference>
<proteinExistence type="predicted"/>
<dbReference type="InterPro" id="IPR003610">
    <property type="entry name" value="CBM5/12"/>
</dbReference>
<dbReference type="PANTHER" id="PTHR42976">
    <property type="entry name" value="BIFUNCTIONAL CHITINASE/LYSOZYME-RELATED"/>
    <property type="match status" value="1"/>
</dbReference>
<dbReference type="KEGG" id="aau:AAur_3218"/>
<dbReference type="HOGENOM" id="CLU_019399_0_2_11"/>
<keyword evidence="1 4" id="KW-0378">Hydrolase</keyword>
<dbReference type="STRING" id="290340.AAur_3218"/>
<name>A1R9K3_PAEAT</name>
<dbReference type="PANTHER" id="PTHR42976:SF1">
    <property type="entry name" value="GH18 DOMAIN-CONTAINING PROTEIN-RELATED"/>
    <property type="match status" value="1"/>
</dbReference>
<evidence type="ECO:0000256" key="2">
    <source>
        <dbReference type="SAM" id="Phobius"/>
    </source>
</evidence>
<evidence type="ECO:0000313" key="5">
    <source>
        <dbReference type="Proteomes" id="UP000000637"/>
    </source>
</evidence>
<keyword evidence="5" id="KW-1185">Reference proteome</keyword>
<dbReference type="Proteomes" id="UP000000637">
    <property type="component" value="Chromosome"/>
</dbReference>
<evidence type="ECO:0000256" key="1">
    <source>
        <dbReference type="ARBA" id="ARBA00022801"/>
    </source>
</evidence>
<dbReference type="CDD" id="cd06543">
    <property type="entry name" value="GH18_PF-ChiA-like"/>
    <property type="match status" value="1"/>
</dbReference>
<dbReference type="Gene3D" id="3.20.20.80">
    <property type="entry name" value="Glycosidases"/>
    <property type="match status" value="1"/>
</dbReference>
<dbReference type="GO" id="GO:0004553">
    <property type="term" value="F:hydrolase activity, hydrolyzing O-glycosyl compounds"/>
    <property type="evidence" value="ECO:0007669"/>
    <property type="project" value="InterPro"/>
</dbReference>
<dbReference type="SUPFAM" id="SSF51445">
    <property type="entry name" value="(Trans)glycosidases"/>
    <property type="match status" value="1"/>
</dbReference>
<accession>A1R9K3</accession>
<dbReference type="InterPro" id="IPR017853">
    <property type="entry name" value="GH"/>
</dbReference>
<reference evidence="4 5" key="1">
    <citation type="journal article" date="2006" name="PLoS Genet.">
        <title>Secrets of soil survival revealed by the genome sequence of Arthrobacter aurescens TC1.</title>
        <authorList>
            <person name="Mongodin E.F."/>
            <person name="Shapir N."/>
            <person name="Daugherty S.C."/>
            <person name="DeBoy R.T."/>
            <person name="Emerson J.B."/>
            <person name="Shvartzbeyn A."/>
            <person name="Radune D."/>
            <person name="Vamathevan J."/>
            <person name="Riggs F."/>
            <person name="Grinberg V."/>
            <person name="Khouri H."/>
            <person name="Wackett L.P."/>
            <person name="Nelson K.E."/>
            <person name="Sadowsky M.J."/>
        </authorList>
    </citation>
    <scope>NUCLEOTIDE SEQUENCE [LARGE SCALE GENOMIC DNA]</scope>
    <source>
        <strain evidence="4 5">TC1</strain>
    </source>
</reference>
<sequence length="519" mass="55177">MSKHFPGRKLSWIRLSVLLAVIAAVVGAGVVSWRNYTDTRAAAASPSSFAGYVDVTATPRYAFEQPVSDNTKSVVLSFIVADAKDGCTPSWGTFYSLDAAASDLDLDRRIARLRQTGGDIAVSFGGLSNQELATACTDDGRLQQAYSTVVDRYDLNTIDLDIEGTALTDKAAIARQAKAITAVQKDRQAEGKSLSVWLTLPVAPSGLTADGTAAVEQMLSGGVELAGVNIMTMDYGESRVPGQSMLQASIAAAEATHAQLGDVYSAAQQNLGAQTLWRKIGLTPMIGQNDIVADVFTLSDAQGLHDFAQGKGIGRMSMWSLNRDAECGPNYPTLTVVSDACSGVPQGAARFSDVLGADIDSKATASPSPVLPTGTTTATAVVDDPATSPYPVWSPVATYVQADRIVWQGNVYEAKWWTKDDVPNDPIPDRAAAPWKLIGPVLPGDRPKPQITVPAGTYPAWSSSTVYNKGDRVMLDQHVFEAKWWVQTQSPEAALQGSTDSAWMKLSNEELTKVLAGGQ</sequence>